<dbReference type="Proteomes" id="UP000315711">
    <property type="component" value="Unassembled WGS sequence"/>
</dbReference>
<feature type="domain" description="Intradiol ring-cleavage dioxygenases" evidence="7">
    <location>
        <begin position="76"/>
        <end position="242"/>
    </location>
</feature>
<evidence type="ECO:0000259" key="7">
    <source>
        <dbReference type="Pfam" id="PF00775"/>
    </source>
</evidence>
<evidence type="ECO:0000256" key="3">
    <source>
        <dbReference type="ARBA" id="ARBA00022723"/>
    </source>
</evidence>
<dbReference type="RefSeq" id="WP_144451182.1">
    <property type="nucleotide sequence ID" value="NZ_VLKZ01000008.1"/>
</dbReference>
<evidence type="ECO:0000256" key="1">
    <source>
        <dbReference type="ARBA" id="ARBA00001965"/>
    </source>
</evidence>
<keyword evidence="3" id="KW-0479">Metal-binding</keyword>
<dbReference type="InterPro" id="IPR050770">
    <property type="entry name" value="Intradiol_RC_Dioxygenase"/>
</dbReference>
<protein>
    <submittedName>
        <fullName evidence="9">Catechol 1,2-dioxygenase</fullName>
    </submittedName>
</protein>
<name>A0A562QD81_9BACI</name>
<comment type="similarity">
    <text evidence="2">Belongs to the intradiol ring-cleavage dioxygenase family.</text>
</comment>
<dbReference type="SUPFAM" id="SSF49482">
    <property type="entry name" value="Aromatic compound dioxygenase"/>
    <property type="match status" value="1"/>
</dbReference>
<keyword evidence="10" id="KW-1185">Reference proteome</keyword>
<sequence length="256" mass="28984">MANERVVSIFEGLLEKTKELIEEKQITHEEYREFCLWFDQLGRSGEIPLFMDVFFETHVLRGMYGDLPGTEPSLLGPYYIEGEPELQEPLTLPQRPDEKGEVLFFTGHVKSIDGSSLGNTDICMWQADADGEYSHFADGIPEYNLRGRFKTDDQGRFTIKTVIPAPYQIPTGGPTGIFLKHIDSHPNRPAHLHLIIDAEGHDKLITQVFFEGDPWLETDVADGVRDSLITKLEKQDDHTVGTIEFALRPLKVAAKK</sequence>
<dbReference type="Pfam" id="PF04444">
    <property type="entry name" value="Dioxygenase_N"/>
    <property type="match status" value="1"/>
</dbReference>
<feature type="domain" description="Catechol dioxygenase N-terminal" evidence="8">
    <location>
        <begin position="3"/>
        <end position="59"/>
    </location>
</feature>
<dbReference type="InterPro" id="IPR015889">
    <property type="entry name" value="Intradiol_dOase_core"/>
</dbReference>
<evidence type="ECO:0000259" key="8">
    <source>
        <dbReference type="Pfam" id="PF04444"/>
    </source>
</evidence>
<keyword evidence="4 9" id="KW-0223">Dioxygenase</keyword>
<evidence type="ECO:0000313" key="10">
    <source>
        <dbReference type="Proteomes" id="UP000315711"/>
    </source>
</evidence>
<dbReference type="Gene3D" id="2.60.130.10">
    <property type="entry name" value="Aromatic compound dioxygenase"/>
    <property type="match status" value="1"/>
</dbReference>
<evidence type="ECO:0000313" key="9">
    <source>
        <dbReference type="EMBL" id="TWI54717.1"/>
    </source>
</evidence>
<dbReference type="OrthoDB" id="9800887at2"/>
<comment type="caution">
    <text evidence="9">The sequence shown here is derived from an EMBL/GenBank/DDBJ whole genome shotgun (WGS) entry which is preliminary data.</text>
</comment>
<dbReference type="EMBL" id="VLKZ01000008">
    <property type="protein sequence ID" value="TWI54717.1"/>
    <property type="molecule type" value="Genomic_DNA"/>
</dbReference>
<keyword evidence="5" id="KW-0560">Oxidoreductase</keyword>
<dbReference type="InterPro" id="IPR043029">
    <property type="entry name" value="1_2-CTD_multi_dom"/>
</dbReference>
<evidence type="ECO:0000256" key="4">
    <source>
        <dbReference type="ARBA" id="ARBA00022964"/>
    </source>
</evidence>
<dbReference type="AlphaFoldDB" id="A0A562QD81"/>
<comment type="cofactor">
    <cofactor evidence="1">
        <name>Fe(3+)</name>
        <dbReference type="ChEBI" id="CHEBI:29034"/>
    </cofactor>
</comment>
<dbReference type="GO" id="GO:0018576">
    <property type="term" value="F:catechol 1,2-dioxygenase activity"/>
    <property type="evidence" value="ECO:0007669"/>
    <property type="project" value="InterPro"/>
</dbReference>
<evidence type="ECO:0000256" key="2">
    <source>
        <dbReference type="ARBA" id="ARBA00007825"/>
    </source>
</evidence>
<evidence type="ECO:0000256" key="5">
    <source>
        <dbReference type="ARBA" id="ARBA00023002"/>
    </source>
</evidence>
<reference evidence="9 10" key="1">
    <citation type="journal article" date="2015" name="Stand. Genomic Sci.">
        <title>Genomic Encyclopedia of Bacterial and Archaeal Type Strains, Phase III: the genomes of soil and plant-associated and newly described type strains.</title>
        <authorList>
            <person name="Whitman W.B."/>
            <person name="Woyke T."/>
            <person name="Klenk H.P."/>
            <person name="Zhou Y."/>
            <person name="Lilburn T.G."/>
            <person name="Beck B.J."/>
            <person name="De Vos P."/>
            <person name="Vandamme P."/>
            <person name="Eisen J.A."/>
            <person name="Garrity G."/>
            <person name="Hugenholtz P."/>
            <person name="Kyrpides N.C."/>
        </authorList>
    </citation>
    <scope>NUCLEOTIDE SEQUENCE [LARGE SCALE GENOMIC DNA]</scope>
    <source>
        <strain evidence="9 10">CGMCC 1.10116</strain>
    </source>
</reference>
<dbReference type="PANTHER" id="PTHR33711">
    <property type="entry name" value="DIOXYGENASE, PUTATIVE (AFU_ORTHOLOGUE AFUA_2G02910)-RELATED"/>
    <property type="match status" value="1"/>
</dbReference>
<keyword evidence="6" id="KW-0408">Iron</keyword>
<dbReference type="Gene3D" id="6.10.10.40">
    <property type="entry name" value="Catechol 1,2-dioxygenase multimerisation domain-like"/>
    <property type="match status" value="1"/>
</dbReference>
<accession>A0A562QD81</accession>
<gene>
    <name evidence="9" type="ORF">IQ10_02942</name>
</gene>
<dbReference type="GO" id="GO:0009712">
    <property type="term" value="P:catechol-containing compound metabolic process"/>
    <property type="evidence" value="ECO:0007669"/>
    <property type="project" value="InterPro"/>
</dbReference>
<dbReference type="InterPro" id="IPR000627">
    <property type="entry name" value="Intradiol_dOase_C"/>
</dbReference>
<dbReference type="InterPro" id="IPR007535">
    <property type="entry name" value="Catechol_dOase_N"/>
</dbReference>
<dbReference type="GO" id="GO:0008199">
    <property type="term" value="F:ferric iron binding"/>
    <property type="evidence" value="ECO:0007669"/>
    <property type="project" value="InterPro"/>
</dbReference>
<dbReference type="Pfam" id="PF00775">
    <property type="entry name" value="Dioxygenase_C"/>
    <property type="match status" value="1"/>
</dbReference>
<evidence type="ECO:0000256" key="6">
    <source>
        <dbReference type="ARBA" id="ARBA00023004"/>
    </source>
</evidence>
<dbReference type="PANTHER" id="PTHR33711:SF7">
    <property type="entry name" value="INTRADIOL RING-CLEAVAGE DIOXYGENASES DOMAIN-CONTAINING PROTEIN-RELATED"/>
    <property type="match status" value="1"/>
</dbReference>
<proteinExistence type="inferred from homology"/>
<organism evidence="9 10">
    <name type="scientific">Halalkalibacter nanhaiisediminis</name>
    <dbReference type="NCBI Taxonomy" id="688079"/>
    <lineage>
        <taxon>Bacteria</taxon>
        <taxon>Bacillati</taxon>
        <taxon>Bacillota</taxon>
        <taxon>Bacilli</taxon>
        <taxon>Bacillales</taxon>
        <taxon>Bacillaceae</taxon>
        <taxon>Halalkalibacter</taxon>
    </lineage>
</organism>